<keyword evidence="1" id="KW-0732">Signal</keyword>
<organism evidence="3 4">
    <name type="scientific">Gottfriedia solisilvae</name>
    <dbReference type="NCBI Taxonomy" id="1516104"/>
    <lineage>
        <taxon>Bacteria</taxon>
        <taxon>Bacillati</taxon>
        <taxon>Bacillota</taxon>
        <taxon>Bacilli</taxon>
        <taxon>Bacillales</taxon>
        <taxon>Bacillaceae</taxon>
        <taxon>Gottfriedia</taxon>
    </lineage>
</organism>
<gene>
    <name evidence="3" type="ORF">GCM10007380_05530</name>
</gene>
<dbReference type="OrthoDB" id="2680084at2"/>
<dbReference type="Proteomes" id="UP000626244">
    <property type="component" value="Unassembled WGS sequence"/>
</dbReference>
<sequence>MKKHYYILTAFIVLILVGYAYSSQHTIDKNVSTITKEAKQINLFDSNLSNISLQHKWTISFDAGLNKKMLNNNSVYILDKEKNKVHVSLEFKDHNKLAILPPSGGYSKNSTYVLYVERDLDLENVDNLNLPKTYKIKFSTSESL</sequence>
<evidence type="ECO:0000313" key="3">
    <source>
        <dbReference type="EMBL" id="GGI10980.1"/>
    </source>
</evidence>
<protein>
    <recommendedName>
        <fullName evidence="2">SbsA Ig-like domain-containing protein</fullName>
    </recommendedName>
</protein>
<dbReference type="AlphaFoldDB" id="A0A8J3AEV3"/>
<evidence type="ECO:0000259" key="2">
    <source>
        <dbReference type="Pfam" id="PF13205"/>
    </source>
</evidence>
<evidence type="ECO:0000256" key="1">
    <source>
        <dbReference type="ARBA" id="ARBA00022729"/>
    </source>
</evidence>
<dbReference type="Pfam" id="PF13205">
    <property type="entry name" value="Big_5"/>
    <property type="match status" value="1"/>
</dbReference>
<evidence type="ECO:0000313" key="4">
    <source>
        <dbReference type="Proteomes" id="UP000626244"/>
    </source>
</evidence>
<proteinExistence type="predicted"/>
<keyword evidence="4" id="KW-1185">Reference proteome</keyword>
<comment type="caution">
    <text evidence="3">The sequence shown here is derived from an EMBL/GenBank/DDBJ whole genome shotgun (WGS) entry which is preliminary data.</text>
</comment>
<feature type="domain" description="SbsA Ig-like" evidence="2">
    <location>
        <begin position="49"/>
        <end position="140"/>
    </location>
</feature>
<name>A0A8J3AEV3_9BACI</name>
<dbReference type="RefSeq" id="WP_087998827.1">
    <property type="nucleotide sequence ID" value="NZ_BMHB01000001.1"/>
</dbReference>
<accession>A0A8J3AEV3</accession>
<reference evidence="4" key="1">
    <citation type="journal article" date="2019" name="Int. J. Syst. Evol. Microbiol.">
        <title>The Global Catalogue of Microorganisms (GCM) 10K type strain sequencing project: providing services to taxonomists for standard genome sequencing and annotation.</title>
        <authorList>
            <consortium name="The Broad Institute Genomics Platform"/>
            <consortium name="The Broad Institute Genome Sequencing Center for Infectious Disease"/>
            <person name="Wu L."/>
            <person name="Ma J."/>
        </authorList>
    </citation>
    <scope>NUCLEOTIDE SEQUENCE [LARGE SCALE GENOMIC DNA]</scope>
    <source>
        <strain evidence="4">CGMCC 1.14993</strain>
    </source>
</reference>
<dbReference type="InterPro" id="IPR032812">
    <property type="entry name" value="SbsA_Ig"/>
</dbReference>
<dbReference type="EMBL" id="BMHB01000001">
    <property type="protein sequence ID" value="GGI10980.1"/>
    <property type="molecule type" value="Genomic_DNA"/>
</dbReference>